<evidence type="ECO:0000256" key="1">
    <source>
        <dbReference type="ARBA" id="ARBA00005054"/>
    </source>
</evidence>
<sequence length="249" mass="27484">MAVPCGSAPSMENRMRLGILTYALPHLKTEQVLHGLLRRGGMDIALYALPFVPRPERKVLFQHRPDQLAAAHPAAIARRFSLPYHEVPTADAIAGGDSDPPDTMLVTVGALIGPRLLERTRVFNVHAGLIPAVRGLDAFKWAIHDDMPLGVSLHAIDADVDRGDHVLSLPTPVYPDDTPATLARRHYEAEIALLIGFQDALRAPASPLPGLDDRPARKRMPAETERLMLDRFPAYVERHAVDRPLRPQM</sequence>
<dbReference type="InterPro" id="IPR002376">
    <property type="entry name" value="Formyl_transf_N"/>
</dbReference>
<reference evidence="6 7" key="1">
    <citation type="submission" date="2018-12" db="EMBL/GenBank/DDBJ databases">
        <authorList>
            <person name="Yang Y."/>
        </authorList>
    </citation>
    <scope>NUCLEOTIDE SEQUENCE [LARGE SCALE GENOMIC DNA]</scope>
    <source>
        <strain evidence="6 7">L-25-5w-1</strain>
    </source>
</reference>
<dbReference type="EC" id="2.1.2.2" evidence="2"/>
<keyword evidence="3" id="KW-0808">Transferase</keyword>
<evidence type="ECO:0000256" key="2">
    <source>
        <dbReference type="ARBA" id="ARBA00012254"/>
    </source>
</evidence>
<dbReference type="GO" id="GO:0004644">
    <property type="term" value="F:phosphoribosylglycinamide formyltransferase activity"/>
    <property type="evidence" value="ECO:0007669"/>
    <property type="project" value="UniProtKB-EC"/>
</dbReference>
<dbReference type="GO" id="GO:0006189">
    <property type="term" value="P:'de novo' IMP biosynthetic process"/>
    <property type="evidence" value="ECO:0007669"/>
    <property type="project" value="TreeGrafter"/>
</dbReference>
<dbReference type="SUPFAM" id="SSF53328">
    <property type="entry name" value="Formyltransferase"/>
    <property type="match status" value="1"/>
</dbReference>
<proteinExistence type="predicted"/>
<keyword evidence="7" id="KW-1185">Reference proteome</keyword>
<keyword evidence="4" id="KW-0658">Purine biosynthesis</keyword>
<evidence type="ECO:0000259" key="5">
    <source>
        <dbReference type="Pfam" id="PF00551"/>
    </source>
</evidence>
<organism evidence="6 7">
    <name type="scientific">Azospirillum griseum</name>
    <dbReference type="NCBI Taxonomy" id="2496639"/>
    <lineage>
        <taxon>Bacteria</taxon>
        <taxon>Pseudomonadati</taxon>
        <taxon>Pseudomonadota</taxon>
        <taxon>Alphaproteobacteria</taxon>
        <taxon>Rhodospirillales</taxon>
        <taxon>Azospirillaceae</taxon>
        <taxon>Azospirillum</taxon>
    </lineage>
</organism>
<name>A0A3S0IBI4_9PROT</name>
<evidence type="ECO:0000256" key="4">
    <source>
        <dbReference type="ARBA" id="ARBA00022755"/>
    </source>
</evidence>
<protein>
    <recommendedName>
        <fullName evidence="2">phosphoribosylglycinamide formyltransferase 1</fullName>
        <ecNumber evidence="2">2.1.2.2</ecNumber>
    </recommendedName>
</protein>
<evidence type="ECO:0000313" key="7">
    <source>
        <dbReference type="Proteomes" id="UP000277007"/>
    </source>
</evidence>
<evidence type="ECO:0000256" key="3">
    <source>
        <dbReference type="ARBA" id="ARBA00022679"/>
    </source>
</evidence>
<comment type="caution">
    <text evidence="6">The sequence shown here is derived from an EMBL/GenBank/DDBJ whole genome shotgun (WGS) entry which is preliminary data.</text>
</comment>
<dbReference type="GO" id="GO:0005829">
    <property type="term" value="C:cytosol"/>
    <property type="evidence" value="ECO:0007669"/>
    <property type="project" value="TreeGrafter"/>
</dbReference>
<comment type="pathway">
    <text evidence="1">Purine metabolism; IMP biosynthesis via de novo pathway; N(2)-formyl-N(1)-(5-phospho-D-ribosyl)glycinamide from N(1)-(5-phospho-D-ribosyl)glycinamide (10-formyl THF route): step 1/1.</text>
</comment>
<dbReference type="InterPro" id="IPR036477">
    <property type="entry name" value="Formyl_transf_N_sf"/>
</dbReference>
<dbReference type="PANTHER" id="PTHR43369:SF2">
    <property type="entry name" value="PHOSPHORIBOSYLGLYCINAMIDE FORMYLTRANSFERASE"/>
    <property type="match status" value="1"/>
</dbReference>
<dbReference type="PANTHER" id="PTHR43369">
    <property type="entry name" value="PHOSPHORIBOSYLGLYCINAMIDE FORMYLTRANSFERASE"/>
    <property type="match status" value="1"/>
</dbReference>
<evidence type="ECO:0000313" key="6">
    <source>
        <dbReference type="EMBL" id="RTR13837.1"/>
    </source>
</evidence>
<dbReference type="EMBL" id="RXMA01000042">
    <property type="protein sequence ID" value="RTR13837.1"/>
    <property type="molecule type" value="Genomic_DNA"/>
</dbReference>
<feature type="domain" description="Formyl transferase N-terminal" evidence="5">
    <location>
        <begin position="104"/>
        <end position="195"/>
    </location>
</feature>
<gene>
    <name evidence="6" type="ORF">EJ903_24255</name>
</gene>
<dbReference type="Proteomes" id="UP000277007">
    <property type="component" value="Unassembled WGS sequence"/>
</dbReference>
<dbReference type="Pfam" id="PF00551">
    <property type="entry name" value="Formyl_trans_N"/>
    <property type="match status" value="1"/>
</dbReference>
<dbReference type="Gene3D" id="3.40.50.170">
    <property type="entry name" value="Formyl transferase, N-terminal domain"/>
    <property type="match status" value="1"/>
</dbReference>
<dbReference type="AlphaFoldDB" id="A0A3S0IBI4"/>
<accession>A0A3S0IBI4</accession>